<comment type="caution">
    <text evidence="3">The sequence shown here is derived from an EMBL/GenBank/DDBJ whole genome shotgun (WGS) entry which is preliminary data.</text>
</comment>
<dbReference type="InterPro" id="IPR011990">
    <property type="entry name" value="TPR-like_helical_dom_sf"/>
</dbReference>
<feature type="chain" id="PRO_5020631830" evidence="1">
    <location>
        <begin position="24"/>
        <end position="435"/>
    </location>
</feature>
<accession>A0A4R3JTV6</accession>
<gene>
    <name evidence="3" type="ORF">EDC61_11928</name>
</gene>
<dbReference type="AlphaFoldDB" id="A0A4R3JTV6"/>
<dbReference type="Gene3D" id="1.25.40.10">
    <property type="entry name" value="Tetratricopeptide repeat domain"/>
    <property type="match status" value="1"/>
</dbReference>
<evidence type="ECO:0000256" key="1">
    <source>
        <dbReference type="SAM" id="SignalP"/>
    </source>
</evidence>
<feature type="domain" description="Autotransporter" evidence="2">
    <location>
        <begin position="330"/>
        <end position="417"/>
    </location>
</feature>
<keyword evidence="4" id="KW-1185">Reference proteome</keyword>
<reference evidence="3 4" key="1">
    <citation type="submission" date="2019-03" db="EMBL/GenBank/DDBJ databases">
        <title>Genomic Encyclopedia of Type Strains, Phase IV (KMG-IV): sequencing the most valuable type-strain genomes for metagenomic binning, comparative biology and taxonomic classification.</title>
        <authorList>
            <person name="Goeker M."/>
        </authorList>
    </citation>
    <scope>NUCLEOTIDE SEQUENCE [LARGE SCALE GENOMIC DNA]</scope>
    <source>
        <strain evidence="3 4">DSM 103923</strain>
    </source>
</reference>
<dbReference type="Pfam" id="PF14559">
    <property type="entry name" value="TPR_19"/>
    <property type="match status" value="1"/>
</dbReference>
<proteinExistence type="predicted"/>
<dbReference type="EMBL" id="SLZY01000019">
    <property type="protein sequence ID" value="TCS69730.1"/>
    <property type="molecule type" value="Genomic_DNA"/>
</dbReference>
<organism evidence="3 4">
    <name type="scientific">Sulfuritortus calidifontis</name>
    <dbReference type="NCBI Taxonomy" id="1914471"/>
    <lineage>
        <taxon>Bacteria</taxon>
        <taxon>Pseudomonadati</taxon>
        <taxon>Pseudomonadota</taxon>
        <taxon>Betaproteobacteria</taxon>
        <taxon>Nitrosomonadales</taxon>
        <taxon>Thiobacillaceae</taxon>
        <taxon>Sulfuritortus</taxon>
    </lineage>
</organism>
<name>A0A4R3JTV6_9PROT</name>
<dbReference type="InterPro" id="IPR036709">
    <property type="entry name" value="Autotransporte_beta_dom_sf"/>
</dbReference>
<evidence type="ECO:0000313" key="4">
    <source>
        <dbReference type="Proteomes" id="UP000295135"/>
    </source>
</evidence>
<dbReference type="InterPro" id="IPR005546">
    <property type="entry name" value="Autotransporte_beta"/>
</dbReference>
<dbReference type="SUPFAM" id="SSF48452">
    <property type="entry name" value="TPR-like"/>
    <property type="match status" value="1"/>
</dbReference>
<dbReference type="Gene3D" id="2.40.128.130">
    <property type="entry name" value="Autotransporter beta-domain"/>
    <property type="match status" value="1"/>
</dbReference>
<dbReference type="RefSeq" id="WP_126457990.1">
    <property type="nucleotide sequence ID" value="NZ_AP018721.1"/>
</dbReference>
<evidence type="ECO:0000259" key="2">
    <source>
        <dbReference type="Pfam" id="PF03797"/>
    </source>
</evidence>
<evidence type="ECO:0000313" key="3">
    <source>
        <dbReference type="EMBL" id="TCS69730.1"/>
    </source>
</evidence>
<dbReference type="SUPFAM" id="SSF56935">
    <property type="entry name" value="Porins"/>
    <property type="match status" value="1"/>
</dbReference>
<keyword evidence="1" id="KW-0732">Signal</keyword>
<feature type="signal peptide" evidence="1">
    <location>
        <begin position="1"/>
        <end position="23"/>
    </location>
</feature>
<dbReference type="Pfam" id="PF03797">
    <property type="entry name" value="Autotransporter"/>
    <property type="match status" value="1"/>
</dbReference>
<dbReference type="Proteomes" id="UP000295135">
    <property type="component" value="Unassembled WGS sequence"/>
</dbReference>
<sequence length="435" mass="47208">MHLSPLFRALAAAGLLVSLTAQAGPVEDMRSLMGQNKAKEAYAIGQKNPDLLGDPDFDFFFGLAAIEAGHAAEGILALERFLLLNPDNARARLELARGYFVLGDDVRAREEFEAVRKLNPPASVLAAIDRFVDAIRSREGRYQTTASFYAEAGFGIDTNVNGGASTANITLPVFGAVTLSDTGVEKRDSFGHLALGGQVAKPIAPGVSLFGATGFDGKYNRDESAFNQASLGLTGGVSYVKDNNLYRASVNWNGATVGSEHYRDVLGASGEWFHQLDEFQAVNAFAQYADLEYGGANRVRNATLTGIGAGYRRAFSVKWQPVASARLSYSKESNRVHRPDFSRSMPGLNLGVSLSPDPKWGLGVNYGYQKSNYDGKTLGVDRKDTYQSLGLNATYLVNKQLSLRGELSYSENESNIELYSNKRTLGAVNVRYDFK</sequence>
<dbReference type="OrthoDB" id="6072349at2"/>
<protein>
    <submittedName>
        <fullName evidence="3">Uncharacterized protein DUF560</fullName>
    </submittedName>
</protein>